<dbReference type="Proteomes" id="UP001595616">
    <property type="component" value="Unassembled WGS sequence"/>
</dbReference>
<dbReference type="EMBL" id="JBHRYQ010000001">
    <property type="protein sequence ID" value="MFC3813124.1"/>
    <property type="molecule type" value="Genomic_DNA"/>
</dbReference>
<proteinExistence type="predicted"/>
<comment type="caution">
    <text evidence="2">The sequence shown here is derived from an EMBL/GenBank/DDBJ whole genome shotgun (WGS) entry which is preliminary data.</text>
</comment>
<sequence>MENIQNLIKNNQGTIVDVRTFEEFAGGNVVGSKNIPLNEIPARLEEIKNLEMPLILCCASGNRSGQATAFLKAQGVECYNGGSWFDVNYFQSLTV</sequence>
<evidence type="ECO:0000259" key="1">
    <source>
        <dbReference type="PROSITE" id="PS50206"/>
    </source>
</evidence>
<feature type="domain" description="Rhodanese" evidence="1">
    <location>
        <begin position="9"/>
        <end position="89"/>
    </location>
</feature>
<dbReference type="CDD" id="cd00158">
    <property type="entry name" value="RHOD"/>
    <property type="match status" value="1"/>
</dbReference>
<accession>A0ABV7Z2Z5</accession>
<dbReference type="RefSeq" id="WP_379840029.1">
    <property type="nucleotide sequence ID" value="NZ_JBHRYQ010000001.1"/>
</dbReference>
<protein>
    <submittedName>
        <fullName evidence="2">Rhodanese-like domain-containing protein</fullName>
    </submittedName>
</protein>
<organism evidence="2 3">
    <name type="scientific">Lacihabitans lacunae</name>
    <dbReference type="NCBI Taxonomy" id="1028214"/>
    <lineage>
        <taxon>Bacteria</taxon>
        <taxon>Pseudomonadati</taxon>
        <taxon>Bacteroidota</taxon>
        <taxon>Cytophagia</taxon>
        <taxon>Cytophagales</taxon>
        <taxon>Leadbetterellaceae</taxon>
        <taxon>Lacihabitans</taxon>
    </lineage>
</organism>
<evidence type="ECO:0000313" key="3">
    <source>
        <dbReference type="Proteomes" id="UP001595616"/>
    </source>
</evidence>
<reference evidence="3" key="1">
    <citation type="journal article" date="2019" name="Int. J. Syst. Evol. Microbiol.">
        <title>The Global Catalogue of Microorganisms (GCM) 10K type strain sequencing project: providing services to taxonomists for standard genome sequencing and annotation.</title>
        <authorList>
            <consortium name="The Broad Institute Genomics Platform"/>
            <consortium name="The Broad Institute Genome Sequencing Center for Infectious Disease"/>
            <person name="Wu L."/>
            <person name="Ma J."/>
        </authorList>
    </citation>
    <scope>NUCLEOTIDE SEQUENCE [LARGE SCALE GENOMIC DNA]</scope>
    <source>
        <strain evidence="3">CECT 7956</strain>
    </source>
</reference>
<dbReference type="PANTHER" id="PTHR43031">
    <property type="entry name" value="FAD-DEPENDENT OXIDOREDUCTASE"/>
    <property type="match status" value="1"/>
</dbReference>
<gene>
    <name evidence="2" type="ORF">ACFOOI_20835</name>
</gene>
<dbReference type="SUPFAM" id="SSF52821">
    <property type="entry name" value="Rhodanese/Cell cycle control phosphatase"/>
    <property type="match status" value="1"/>
</dbReference>
<evidence type="ECO:0000313" key="2">
    <source>
        <dbReference type="EMBL" id="MFC3813124.1"/>
    </source>
</evidence>
<keyword evidence="3" id="KW-1185">Reference proteome</keyword>
<dbReference type="Pfam" id="PF00581">
    <property type="entry name" value="Rhodanese"/>
    <property type="match status" value="1"/>
</dbReference>
<name>A0ABV7Z2Z5_9BACT</name>
<dbReference type="SMART" id="SM00450">
    <property type="entry name" value="RHOD"/>
    <property type="match status" value="1"/>
</dbReference>
<dbReference type="PROSITE" id="PS50206">
    <property type="entry name" value="RHODANESE_3"/>
    <property type="match status" value="1"/>
</dbReference>
<dbReference type="PANTHER" id="PTHR43031:SF1">
    <property type="entry name" value="PYRIDINE NUCLEOTIDE-DISULPHIDE OXIDOREDUCTASE"/>
    <property type="match status" value="1"/>
</dbReference>
<dbReference type="Gene3D" id="3.40.250.10">
    <property type="entry name" value="Rhodanese-like domain"/>
    <property type="match status" value="1"/>
</dbReference>
<dbReference type="InterPro" id="IPR001763">
    <property type="entry name" value="Rhodanese-like_dom"/>
</dbReference>
<dbReference type="InterPro" id="IPR036873">
    <property type="entry name" value="Rhodanese-like_dom_sf"/>
</dbReference>
<dbReference type="InterPro" id="IPR050229">
    <property type="entry name" value="GlpE_sulfurtransferase"/>
</dbReference>